<dbReference type="Gene3D" id="2.60.40.4100">
    <property type="entry name" value="Zona pellucida, ZP-C domain"/>
    <property type="match status" value="1"/>
</dbReference>
<dbReference type="EMBL" id="EAAA01001727">
    <property type="status" value="NOT_ANNOTATED_CDS"/>
    <property type="molecule type" value="Genomic_DNA"/>
</dbReference>
<dbReference type="InterPro" id="IPR042235">
    <property type="entry name" value="ZP-C_dom"/>
</dbReference>
<reference evidence="2" key="2">
    <citation type="journal article" date="2008" name="Genome Biol.">
        <title>Improved genome assembly and evidence-based global gene model set for the chordate Ciona intestinalis: new insight into intron and operon populations.</title>
        <authorList>
            <person name="Satou Y."/>
            <person name="Mineta K."/>
            <person name="Ogasawara M."/>
            <person name="Sasakura Y."/>
            <person name="Shoguchi E."/>
            <person name="Ueno K."/>
            <person name="Yamada L."/>
            <person name="Matsumoto J."/>
            <person name="Wasserscheid J."/>
            <person name="Dewar K."/>
            <person name="Wiley G.B."/>
            <person name="Macmil S.L."/>
            <person name="Roe B.A."/>
            <person name="Zeller R.W."/>
            <person name="Hastings K.E."/>
            <person name="Lemaire P."/>
            <person name="Lindquist E."/>
            <person name="Endo T."/>
            <person name="Hotta K."/>
            <person name="Inaba K."/>
        </authorList>
    </citation>
    <scope>NUCLEOTIDE SEQUENCE [LARGE SCALE GENOMIC DNA]</scope>
    <source>
        <strain evidence="2">wild type</strain>
    </source>
</reference>
<organism evidence="2 3">
    <name type="scientific">Ciona intestinalis</name>
    <name type="common">Transparent sea squirt</name>
    <name type="synonym">Ascidia intestinalis</name>
    <dbReference type="NCBI Taxonomy" id="7719"/>
    <lineage>
        <taxon>Eukaryota</taxon>
        <taxon>Metazoa</taxon>
        <taxon>Chordata</taxon>
        <taxon>Tunicata</taxon>
        <taxon>Ascidiacea</taxon>
        <taxon>Phlebobranchia</taxon>
        <taxon>Cionidae</taxon>
        <taxon>Ciona</taxon>
    </lineage>
</organism>
<proteinExistence type="predicted"/>
<keyword evidence="1" id="KW-0812">Transmembrane</keyword>
<dbReference type="GeneTree" id="ENSGT00940000167789"/>
<dbReference type="Pfam" id="PF14670">
    <property type="entry name" value="FXa_inhibition"/>
    <property type="match status" value="1"/>
</dbReference>
<reference evidence="2" key="3">
    <citation type="submission" date="2025-08" db="UniProtKB">
        <authorList>
            <consortium name="Ensembl"/>
        </authorList>
    </citation>
    <scope>IDENTIFICATION</scope>
</reference>
<dbReference type="AlphaFoldDB" id="H2XZK7"/>
<dbReference type="SUPFAM" id="SSF57196">
    <property type="entry name" value="EGF/Laminin"/>
    <property type="match status" value="1"/>
</dbReference>
<feature type="transmembrane region" description="Helical" evidence="1">
    <location>
        <begin position="126"/>
        <end position="146"/>
    </location>
</feature>
<dbReference type="InParanoid" id="H2XZK7"/>
<dbReference type="Ensembl" id="ENSCINT00000032953.1">
    <property type="protein sequence ID" value="ENSCINP00000035091.1"/>
    <property type="gene ID" value="ENSCING00000022285.1"/>
</dbReference>
<dbReference type="Gene3D" id="2.10.25.10">
    <property type="entry name" value="Laminin"/>
    <property type="match status" value="1"/>
</dbReference>
<protein>
    <recommendedName>
        <fullName evidence="4">EGF-like domain-containing protein</fullName>
    </recommendedName>
</protein>
<dbReference type="Proteomes" id="UP000008144">
    <property type="component" value="Chromosome 3"/>
</dbReference>
<evidence type="ECO:0000313" key="2">
    <source>
        <dbReference type="Ensembl" id="ENSCINP00000035091.1"/>
    </source>
</evidence>
<evidence type="ECO:0008006" key="4">
    <source>
        <dbReference type="Google" id="ProtNLM"/>
    </source>
</evidence>
<evidence type="ECO:0000313" key="3">
    <source>
        <dbReference type="Proteomes" id="UP000008144"/>
    </source>
</evidence>
<accession>H2XZK7</accession>
<name>H2XZK7_CIOIN</name>
<sequence length="160" mass="17614">QVIYVHCRIAVCDTVLSNTCKTKNCFGTAEISGRKRRRSGTGISPHVISLGPISIDGSRTACARANGGCKHLCSVDIFGTRTCSCRAGYYLGIDGMSCELLADEDWELMKMGEENITPDDALPAEIAVLFIAIVLLLASLVSFYVLPKRWQRQRRARTRD</sequence>
<keyword evidence="1" id="KW-0472">Membrane</keyword>
<reference evidence="2" key="4">
    <citation type="submission" date="2025-09" db="UniProtKB">
        <authorList>
            <consortium name="Ensembl"/>
        </authorList>
    </citation>
    <scope>IDENTIFICATION</scope>
</reference>
<keyword evidence="3" id="KW-1185">Reference proteome</keyword>
<reference evidence="3" key="1">
    <citation type="journal article" date="2002" name="Science">
        <title>The draft genome of Ciona intestinalis: insights into chordate and vertebrate origins.</title>
        <authorList>
            <person name="Dehal P."/>
            <person name="Satou Y."/>
            <person name="Campbell R.K."/>
            <person name="Chapman J."/>
            <person name="Degnan B."/>
            <person name="De Tomaso A."/>
            <person name="Davidson B."/>
            <person name="Di Gregorio A."/>
            <person name="Gelpke M."/>
            <person name="Goodstein D.M."/>
            <person name="Harafuji N."/>
            <person name="Hastings K.E."/>
            <person name="Ho I."/>
            <person name="Hotta K."/>
            <person name="Huang W."/>
            <person name="Kawashima T."/>
            <person name="Lemaire P."/>
            <person name="Martinez D."/>
            <person name="Meinertzhagen I.A."/>
            <person name="Necula S."/>
            <person name="Nonaka M."/>
            <person name="Putnam N."/>
            <person name="Rash S."/>
            <person name="Saiga H."/>
            <person name="Satake M."/>
            <person name="Terry A."/>
            <person name="Yamada L."/>
            <person name="Wang H.G."/>
            <person name="Awazu S."/>
            <person name="Azumi K."/>
            <person name="Boore J."/>
            <person name="Branno M."/>
            <person name="Chin-Bow S."/>
            <person name="DeSantis R."/>
            <person name="Doyle S."/>
            <person name="Francino P."/>
            <person name="Keys D.N."/>
            <person name="Haga S."/>
            <person name="Hayashi H."/>
            <person name="Hino K."/>
            <person name="Imai K.S."/>
            <person name="Inaba K."/>
            <person name="Kano S."/>
            <person name="Kobayashi K."/>
            <person name="Kobayashi M."/>
            <person name="Lee B.I."/>
            <person name="Makabe K.W."/>
            <person name="Manohar C."/>
            <person name="Matassi G."/>
            <person name="Medina M."/>
            <person name="Mochizuki Y."/>
            <person name="Mount S."/>
            <person name="Morishita T."/>
            <person name="Miura S."/>
            <person name="Nakayama A."/>
            <person name="Nishizaka S."/>
            <person name="Nomoto H."/>
            <person name="Ohta F."/>
            <person name="Oishi K."/>
            <person name="Rigoutsos I."/>
            <person name="Sano M."/>
            <person name="Sasaki A."/>
            <person name="Sasakura Y."/>
            <person name="Shoguchi E."/>
            <person name="Shin-i T."/>
            <person name="Spagnuolo A."/>
            <person name="Stainier D."/>
            <person name="Suzuki M.M."/>
            <person name="Tassy O."/>
            <person name="Takatori N."/>
            <person name="Tokuoka M."/>
            <person name="Yagi K."/>
            <person name="Yoshizaki F."/>
            <person name="Wada S."/>
            <person name="Zhang C."/>
            <person name="Hyatt P.D."/>
            <person name="Larimer F."/>
            <person name="Detter C."/>
            <person name="Doggett N."/>
            <person name="Glavina T."/>
            <person name="Hawkins T."/>
            <person name="Richardson P."/>
            <person name="Lucas S."/>
            <person name="Kohara Y."/>
            <person name="Levine M."/>
            <person name="Satoh N."/>
            <person name="Rokhsar D.S."/>
        </authorList>
    </citation>
    <scope>NUCLEOTIDE SEQUENCE [LARGE SCALE GENOMIC DNA]</scope>
</reference>
<evidence type="ECO:0000256" key="1">
    <source>
        <dbReference type="SAM" id="Phobius"/>
    </source>
</evidence>
<keyword evidence="1" id="KW-1133">Transmembrane helix</keyword>
<dbReference type="HOGENOM" id="CLU_1656068_0_0_1"/>